<feature type="disulfide bond" evidence="2">
    <location>
        <begin position="214"/>
        <end position="224"/>
    </location>
</feature>
<evidence type="ECO:0000256" key="2">
    <source>
        <dbReference type="PROSITE-ProRule" id="PRU00196"/>
    </source>
</evidence>
<dbReference type="GO" id="GO:0016020">
    <property type="term" value="C:membrane"/>
    <property type="evidence" value="ECO:0007669"/>
    <property type="project" value="InterPro"/>
</dbReference>
<feature type="domain" description="SRCR" evidence="5">
    <location>
        <begin position="144"/>
        <end position="246"/>
    </location>
</feature>
<organism evidence="6 7">
    <name type="scientific">Tachysurus vachellii</name>
    <name type="common">Darkbarbel catfish</name>
    <name type="synonym">Pelteobagrus vachellii</name>
    <dbReference type="NCBI Taxonomy" id="175792"/>
    <lineage>
        <taxon>Eukaryota</taxon>
        <taxon>Metazoa</taxon>
        <taxon>Chordata</taxon>
        <taxon>Craniata</taxon>
        <taxon>Vertebrata</taxon>
        <taxon>Euteleostomi</taxon>
        <taxon>Actinopterygii</taxon>
        <taxon>Neopterygii</taxon>
        <taxon>Teleostei</taxon>
        <taxon>Ostariophysi</taxon>
        <taxon>Siluriformes</taxon>
        <taxon>Bagridae</taxon>
        <taxon>Tachysurus</taxon>
    </lineage>
</organism>
<dbReference type="EMBL" id="JAVHJS010000006">
    <property type="protein sequence ID" value="KAK2854632.1"/>
    <property type="molecule type" value="Genomic_DNA"/>
</dbReference>
<comment type="caution">
    <text evidence="2">Lacks conserved residue(s) required for the propagation of feature annotation.</text>
</comment>
<protein>
    <recommendedName>
        <fullName evidence="5">SRCR domain-containing protein</fullName>
    </recommendedName>
</protein>
<keyword evidence="1 2" id="KW-1015">Disulfide bond</keyword>
<feature type="region of interest" description="Disordered" evidence="3">
    <location>
        <begin position="25"/>
        <end position="49"/>
    </location>
</feature>
<evidence type="ECO:0000313" key="7">
    <source>
        <dbReference type="Proteomes" id="UP001187315"/>
    </source>
</evidence>
<evidence type="ECO:0000256" key="3">
    <source>
        <dbReference type="SAM" id="MobiDB-lite"/>
    </source>
</evidence>
<feature type="signal peptide" evidence="4">
    <location>
        <begin position="1"/>
        <end position="21"/>
    </location>
</feature>
<feature type="chain" id="PRO_5041722291" description="SRCR domain-containing protein" evidence="4">
    <location>
        <begin position="22"/>
        <end position="540"/>
    </location>
</feature>
<dbReference type="FunFam" id="3.10.250.10:FF:000009">
    <property type="entry name" value="WC1"/>
    <property type="match status" value="1"/>
</dbReference>
<evidence type="ECO:0000259" key="5">
    <source>
        <dbReference type="PROSITE" id="PS50287"/>
    </source>
</evidence>
<dbReference type="PANTHER" id="PTHR48071">
    <property type="entry name" value="SRCR DOMAIN-CONTAINING PROTEIN"/>
    <property type="match status" value="1"/>
</dbReference>
<feature type="compositionally biased region" description="Basic and acidic residues" evidence="3">
    <location>
        <begin position="31"/>
        <end position="43"/>
    </location>
</feature>
<dbReference type="Proteomes" id="UP001187315">
    <property type="component" value="Unassembled WGS sequence"/>
</dbReference>
<dbReference type="PROSITE" id="PS50287">
    <property type="entry name" value="SRCR_2"/>
    <property type="match status" value="2"/>
</dbReference>
<evidence type="ECO:0000313" key="6">
    <source>
        <dbReference type="EMBL" id="KAK2854632.1"/>
    </source>
</evidence>
<feature type="compositionally biased region" description="Low complexity" evidence="3">
    <location>
        <begin position="487"/>
        <end position="504"/>
    </location>
</feature>
<feature type="region of interest" description="Disordered" evidence="3">
    <location>
        <begin position="321"/>
        <end position="356"/>
    </location>
</feature>
<feature type="compositionally biased region" description="Low complexity" evidence="3">
    <location>
        <begin position="330"/>
        <end position="345"/>
    </location>
</feature>
<feature type="region of interest" description="Disordered" evidence="3">
    <location>
        <begin position="464"/>
        <end position="540"/>
    </location>
</feature>
<accession>A0AA88N9J2</accession>
<feature type="disulfide bond" evidence="2">
    <location>
        <begin position="113"/>
        <end position="123"/>
    </location>
</feature>
<comment type="caution">
    <text evidence="6">The sequence shown here is derived from an EMBL/GenBank/DDBJ whole genome shotgun (WGS) entry which is preliminary data.</text>
</comment>
<keyword evidence="7" id="KW-1185">Reference proteome</keyword>
<evidence type="ECO:0000256" key="4">
    <source>
        <dbReference type="SAM" id="SignalP"/>
    </source>
</evidence>
<evidence type="ECO:0000256" key="1">
    <source>
        <dbReference type="ARBA" id="ARBA00023157"/>
    </source>
</evidence>
<name>A0AA88N9J2_TACVA</name>
<dbReference type="Gene3D" id="3.10.250.10">
    <property type="entry name" value="SRCR-like domain"/>
    <property type="match status" value="1"/>
</dbReference>
<feature type="compositionally biased region" description="Polar residues" evidence="3">
    <location>
        <begin position="424"/>
        <end position="433"/>
    </location>
</feature>
<keyword evidence="4" id="KW-0732">Signal</keyword>
<dbReference type="PANTHER" id="PTHR48071:SF26">
    <property type="entry name" value="ANTIGEN WC1.1-LIKE"/>
    <property type="match status" value="1"/>
</dbReference>
<proteinExistence type="predicted"/>
<feature type="region of interest" description="Disordered" evidence="3">
    <location>
        <begin position="424"/>
        <end position="451"/>
    </location>
</feature>
<dbReference type="AlphaFoldDB" id="A0AA88N9J2"/>
<dbReference type="SUPFAM" id="SSF56487">
    <property type="entry name" value="SRCR-like"/>
    <property type="match status" value="1"/>
</dbReference>
<feature type="domain" description="SRCR" evidence="5">
    <location>
        <begin position="41"/>
        <end position="140"/>
    </location>
</feature>
<dbReference type="InterPro" id="IPR036772">
    <property type="entry name" value="SRCR-like_dom_sf"/>
</dbReference>
<dbReference type="SMART" id="SM00202">
    <property type="entry name" value="SR"/>
    <property type="match status" value="1"/>
</dbReference>
<dbReference type="Pfam" id="PF00530">
    <property type="entry name" value="SRCR"/>
    <property type="match status" value="1"/>
</dbReference>
<reference evidence="6" key="1">
    <citation type="submission" date="2023-08" db="EMBL/GenBank/DDBJ databases">
        <title>Pelteobagrus vachellii genome.</title>
        <authorList>
            <person name="Liu H."/>
        </authorList>
    </citation>
    <scope>NUCLEOTIDE SEQUENCE</scope>
    <source>
        <strain evidence="6">PRFRI_2022a</strain>
        <tissue evidence="6">Muscle</tissue>
    </source>
</reference>
<dbReference type="PRINTS" id="PR00258">
    <property type="entry name" value="SPERACTRCPTR"/>
</dbReference>
<sequence>MESLLMVVVLHALFLHQGLHGAAISSNENGTDTRRSDDVEKRSTGGSLHTASISKHCSETLMALHHGRWVSVTLTQQSNETKKDMAQFCKDLDCGGIFAENGTASMNTCLSDCTIINSNLYNCTDAAPDNCSNVVEVLCAWQVVQLIGGSDRCAGRVELFGHGGWGSVCDDGWDLKGGNVVCAQLDCGTALRVMGKDGDFEAGSGPIHINHINCSGTERNLWQCSTKMNRGRNYCGHKEDASVVCSGSSYIPVTTVNTLMTDVTNWTTETVTVVAAEDNSSGISPPVLGCIVLSVTLLLLMLSNAGQCAYYKRQNGGLESRSASQALQQDNSETSSDSENENYYNPDPTPPTAVNNYEHNLVDYSRDTNQEQTRFCEGRNAVQTNALDSESTSSGECYENIEPVMENLLSPDINPEYCIQMTPLHNNSESANNGKDDSFDSDSTSSGECYENTGVNAEPFCQTLEEGPSLPEQPPLVHPLPHLAGNSSVSQPYSPDQDDSSTSSEEPYENVAEIDNSYFARSEQSVNSSSDSDYDDVGNW</sequence>
<dbReference type="InterPro" id="IPR001190">
    <property type="entry name" value="SRCR"/>
</dbReference>
<gene>
    <name evidence="6" type="ORF">Q7C36_006501</name>
</gene>